<keyword evidence="2" id="KW-1185">Reference proteome</keyword>
<proteinExistence type="predicted"/>
<reference evidence="1 2" key="1">
    <citation type="journal article" date="2013" name="Syst. Appl. Microbiol.">
        <title>Phylogenetic position and virulence apparatus of the pear flower necrosis pathogen Erwinia piriflorinigrans CFBP 5888T as assessed by comparative genomics.</title>
        <authorList>
            <person name="Smits T.H."/>
            <person name="Rezzonico F."/>
            <person name="Lopez M.M."/>
            <person name="Blom J."/>
            <person name="Goesmann A."/>
            <person name="Frey J.E."/>
            <person name="Duffy B."/>
        </authorList>
    </citation>
    <scope>NUCLEOTIDE SEQUENCE [LARGE SCALE GENOMIC DNA]</scope>
    <source>
        <strain evidence="2">CFBP5888</strain>
    </source>
</reference>
<organism evidence="1 2">
    <name type="scientific">Erwinia piriflorinigrans CFBP 5888</name>
    <dbReference type="NCBI Taxonomy" id="1161919"/>
    <lineage>
        <taxon>Bacteria</taxon>
        <taxon>Pseudomonadati</taxon>
        <taxon>Pseudomonadota</taxon>
        <taxon>Gammaproteobacteria</taxon>
        <taxon>Enterobacterales</taxon>
        <taxon>Erwiniaceae</taxon>
        <taxon>Erwinia</taxon>
    </lineage>
</organism>
<dbReference type="Proteomes" id="UP000018217">
    <property type="component" value="Unassembled WGS sequence"/>
</dbReference>
<dbReference type="AlphaFoldDB" id="V5Z5X2"/>
<dbReference type="EMBL" id="CAHS01000013">
    <property type="protein sequence ID" value="CCG86369.1"/>
    <property type="molecule type" value="Genomic_DNA"/>
</dbReference>
<evidence type="ECO:0000313" key="1">
    <source>
        <dbReference type="EMBL" id="CCG86369.1"/>
    </source>
</evidence>
<comment type="caution">
    <text evidence="1">The sequence shown here is derived from an EMBL/GenBank/DDBJ whole genome shotgun (WGS) entry which is preliminary data.</text>
</comment>
<accession>V5Z5X2</accession>
<gene>
    <name evidence="1" type="ORF">EPIR_1004</name>
</gene>
<name>V5Z5X2_9GAMM</name>
<protein>
    <submittedName>
        <fullName evidence="1">Uncharacterized protein</fullName>
    </submittedName>
</protein>
<sequence length="42" mass="4476">MMISFNFIFMGISNQGNSCSNLTANVVGQDNVEIQTFTASSG</sequence>
<evidence type="ECO:0000313" key="2">
    <source>
        <dbReference type="Proteomes" id="UP000018217"/>
    </source>
</evidence>